<dbReference type="InterPro" id="IPR043070">
    <property type="entry name" value="Spidroin_repeat"/>
</dbReference>
<proteinExistence type="evidence at transcript level"/>
<feature type="domain" description="Tubuliform egg casing silk strands structural" evidence="3">
    <location>
        <begin position="19"/>
        <end position="145"/>
    </location>
</feature>
<feature type="domain" description="Tubuliform egg casing silk strands structural" evidence="3">
    <location>
        <begin position="313"/>
        <end position="427"/>
    </location>
</feature>
<dbReference type="Pfam" id="PF11260">
    <property type="entry name" value="Spidroin_MaSp"/>
    <property type="match status" value="1"/>
</dbReference>
<feature type="domain" description="Spidroin C-terminal" evidence="2">
    <location>
        <begin position="490"/>
        <end position="562"/>
    </location>
</feature>
<dbReference type="EMBL" id="JX102557">
    <property type="protein sequence ID" value="AFM97617.1"/>
    <property type="molecule type" value="mRNA"/>
</dbReference>
<feature type="compositionally biased region" description="Polar residues" evidence="1">
    <location>
        <begin position="275"/>
        <end position="288"/>
    </location>
</feature>
<reference evidence="4" key="1">
    <citation type="journal article" date="2012" name="PLoS ONE">
        <title>Early events in the evolution of spider silk genes.</title>
        <authorList>
            <person name="Starrett J."/>
            <person name="Garb J.E."/>
            <person name="Kuelbs A."/>
            <person name="Azubuike U.O."/>
            <person name="Hayashi C.Y."/>
        </authorList>
    </citation>
    <scope>NUCLEOTIDE SEQUENCE</scope>
</reference>
<feature type="region of interest" description="Disordered" evidence="1">
    <location>
        <begin position="273"/>
        <end position="328"/>
    </location>
</feature>
<gene>
    <name evidence="4" type="primary">fib1</name>
</gene>
<dbReference type="Pfam" id="PF12042">
    <property type="entry name" value="RP1-2"/>
    <property type="match status" value="2"/>
</dbReference>
<accession>I6ULS0</accession>
<name>I6ULS0_APHSE</name>
<sequence>FQADSQRHDQLPLATKKALLSSVTNRGVFLSLTGLSPEAISILSSCAGDTAAQLGIPDLKSIISSEVKRAFTDMSPNASPLTLAEVLSSILTNIFEGYGSLDHSNAQYFGSEFGKMMCDKFFSSASRDVVSASVTKTVETSSSSRDISSVRSACDLFSESFVNTLSGQKALYPALGKDILAADIIDCVPDILNSLMSTGVVFTDGSRLQSMLQNTMKSIPRGSGPGVLCQRIAVPFAEMLSADGKLNSSNASELGRMIGLCVTRVLLRPVYRGGSSASDSTLFTSAGQERTASSTLSSTSRDFRTSSQSTYRAAQTESSPGTSSPSEKFKKSLLSSLTDRRVFLSLTGFSPEAISILSSCAGDTAAQLGIPDLKSIINSEVKRAFTDMSPNASPLTRAEVISSILTNIFEGYGSLDHSNAQYFGSEFGKMMCDKLYFAFGGGTVRSTSRVPASEESYGSFRESTKSYSSVFSEEASSVFSRLGALAFGVSSSENLPSVAERRISSLESLIFSSITTGNFTSSSFSRILSSVVSEIMKSEPDLSSREVIMECLLEVIAAMIKIALAGVSSDGIPSVKL</sequence>
<feature type="non-terminal residue" evidence="4">
    <location>
        <position position="1"/>
    </location>
</feature>
<evidence type="ECO:0000259" key="2">
    <source>
        <dbReference type="Pfam" id="PF11260"/>
    </source>
</evidence>
<feature type="compositionally biased region" description="Low complexity" evidence="1">
    <location>
        <begin position="290"/>
        <end position="328"/>
    </location>
</feature>
<evidence type="ECO:0000256" key="1">
    <source>
        <dbReference type="SAM" id="MobiDB-lite"/>
    </source>
</evidence>
<protein>
    <submittedName>
        <fullName evidence="4">Fibroin 1</fullName>
    </submittedName>
</protein>
<dbReference type="InterPro" id="IPR021001">
    <property type="entry name" value="Spidroin_C"/>
</dbReference>
<dbReference type="Gene3D" id="1.10.274.60">
    <property type="entry name" value="Spidroin, repetitive domain"/>
    <property type="match status" value="3"/>
</dbReference>
<organism evidence="4">
    <name type="scientific">Aphonopelma seemanni</name>
    <name type="common">Costa Rican zebra tarantula</name>
    <name type="synonym">Eurypelma seemanni</name>
    <dbReference type="NCBI Taxonomy" id="1203466"/>
    <lineage>
        <taxon>Eukaryota</taxon>
        <taxon>Metazoa</taxon>
        <taxon>Ecdysozoa</taxon>
        <taxon>Arthropoda</taxon>
        <taxon>Chelicerata</taxon>
        <taxon>Arachnida</taxon>
        <taxon>Araneae</taxon>
        <taxon>Mygalomorphae</taxon>
        <taxon>Avicularoidea</taxon>
        <taxon>Theraphosidae</taxon>
        <taxon>Aphonopelma</taxon>
    </lineage>
</organism>
<dbReference type="InterPro" id="IPR021915">
    <property type="entry name" value="RP1-2"/>
</dbReference>
<dbReference type="AlphaFoldDB" id="I6ULS0"/>
<dbReference type="InterPro" id="IPR038542">
    <property type="entry name" value="Spidroin_C_sf"/>
</dbReference>
<evidence type="ECO:0000313" key="4">
    <source>
        <dbReference type="EMBL" id="AFM97617.1"/>
    </source>
</evidence>
<dbReference type="Gene3D" id="1.10.10.1350">
    <property type="entry name" value="Spidroin domain, C-terminal domain"/>
    <property type="match status" value="1"/>
</dbReference>
<evidence type="ECO:0000259" key="3">
    <source>
        <dbReference type="Pfam" id="PF12042"/>
    </source>
</evidence>